<reference evidence="6" key="1">
    <citation type="submission" date="2016-10" db="EMBL/GenBank/DDBJ databases">
        <authorList>
            <person name="Varghese N."/>
            <person name="Submissions S."/>
        </authorList>
    </citation>
    <scope>NUCLEOTIDE SEQUENCE [LARGE SCALE GENOMIC DNA]</scope>
    <source>
        <strain evidence="6">DSM 28453</strain>
    </source>
</reference>
<gene>
    <name evidence="5" type="ORF">SAMN04488036_11087</name>
</gene>
<proteinExistence type="predicted"/>
<dbReference type="CDD" id="cd01392">
    <property type="entry name" value="HTH_LacI"/>
    <property type="match status" value="1"/>
</dbReference>
<dbReference type="AlphaFoldDB" id="A0A1I4H1U0"/>
<organism evidence="5 6">
    <name type="scientific">Shimia haliotis</name>
    <dbReference type="NCBI Taxonomy" id="1280847"/>
    <lineage>
        <taxon>Bacteria</taxon>
        <taxon>Pseudomonadati</taxon>
        <taxon>Pseudomonadota</taxon>
        <taxon>Alphaproteobacteria</taxon>
        <taxon>Rhodobacterales</taxon>
        <taxon>Roseobacteraceae</taxon>
    </lineage>
</organism>
<dbReference type="GO" id="GO:0003700">
    <property type="term" value="F:DNA-binding transcription factor activity"/>
    <property type="evidence" value="ECO:0007669"/>
    <property type="project" value="TreeGrafter"/>
</dbReference>
<evidence type="ECO:0000256" key="2">
    <source>
        <dbReference type="ARBA" id="ARBA00023125"/>
    </source>
</evidence>
<dbReference type="InterPro" id="IPR010982">
    <property type="entry name" value="Lambda_DNA-bd_dom_sf"/>
</dbReference>
<dbReference type="Proteomes" id="UP000198851">
    <property type="component" value="Unassembled WGS sequence"/>
</dbReference>
<keyword evidence="6" id="KW-1185">Reference proteome</keyword>
<dbReference type="GO" id="GO:0000976">
    <property type="term" value="F:transcription cis-regulatory region binding"/>
    <property type="evidence" value="ECO:0007669"/>
    <property type="project" value="TreeGrafter"/>
</dbReference>
<name>A0A1I4H1U0_9RHOB</name>
<dbReference type="Pfam" id="PF00356">
    <property type="entry name" value="LacI"/>
    <property type="match status" value="1"/>
</dbReference>
<protein>
    <submittedName>
        <fullName evidence="5">Transcriptional regulator, LacI family</fullName>
    </submittedName>
</protein>
<keyword evidence="1" id="KW-0805">Transcription regulation</keyword>
<accession>A0A1I4H1U0</accession>
<dbReference type="CDD" id="cd01575">
    <property type="entry name" value="PBP1_GntR"/>
    <property type="match status" value="1"/>
</dbReference>
<dbReference type="SUPFAM" id="SSF53822">
    <property type="entry name" value="Periplasmic binding protein-like I"/>
    <property type="match status" value="1"/>
</dbReference>
<evidence type="ECO:0000313" key="5">
    <source>
        <dbReference type="EMBL" id="SFL35341.1"/>
    </source>
</evidence>
<dbReference type="PROSITE" id="PS00356">
    <property type="entry name" value="HTH_LACI_1"/>
    <property type="match status" value="1"/>
</dbReference>
<dbReference type="EMBL" id="FOSZ01000010">
    <property type="protein sequence ID" value="SFL35341.1"/>
    <property type="molecule type" value="Genomic_DNA"/>
</dbReference>
<dbReference type="SUPFAM" id="SSF47413">
    <property type="entry name" value="lambda repressor-like DNA-binding domains"/>
    <property type="match status" value="1"/>
</dbReference>
<dbReference type="Gene3D" id="3.40.50.2300">
    <property type="match status" value="2"/>
</dbReference>
<dbReference type="InterPro" id="IPR001761">
    <property type="entry name" value="Peripla_BP/Lac1_sug-bd_dom"/>
</dbReference>
<sequence>MVALPLALSVNGSAFEIKKKETINATALNLAVCADVSEHWAMGKKLLLKDIAKLAGVSEMTASRALRGAPDVSERTRVKVEQIAKDVGYVPNRIAGALASSKVNLVGVVVPSLNSSVFPEVLSGISSKLKDTPLKPVIGVTAYDLEEEEEVIREMLSWRPAGIVVAGLEHTPAARKMMANADCPVVEVMDVDGDPVRHCVGVSHLAAGRAMARTILEAGYRRIGFIGTKMPQDFRAEKRLTGFLEELEKAGVSLADQELYSGASSIENGHLLAKDVLARTPDLECLYFSSDVMSVGAYMYCVAAGISVPDQLALAGFNNLNLLRGLPIKLATTDAHRFAIGEAAADIILEDPDQVTLVQLEPEAIRGDSL</sequence>
<dbReference type="Pfam" id="PF00532">
    <property type="entry name" value="Peripla_BP_1"/>
    <property type="match status" value="1"/>
</dbReference>
<evidence type="ECO:0000259" key="4">
    <source>
        <dbReference type="PROSITE" id="PS50932"/>
    </source>
</evidence>
<keyword evidence="2" id="KW-0238">DNA-binding</keyword>
<dbReference type="InterPro" id="IPR028082">
    <property type="entry name" value="Peripla_BP_I"/>
</dbReference>
<evidence type="ECO:0000313" key="6">
    <source>
        <dbReference type="Proteomes" id="UP000198851"/>
    </source>
</evidence>
<dbReference type="PROSITE" id="PS50932">
    <property type="entry name" value="HTH_LACI_2"/>
    <property type="match status" value="1"/>
</dbReference>
<dbReference type="PANTHER" id="PTHR30146">
    <property type="entry name" value="LACI-RELATED TRANSCRIPTIONAL REPRESSOR"/>
    <property type="match status" value="1"/>
</dbReference>
<dbReference type="STRING" id="1280847.SAMN04488036_11087"/>
<dbReference type="PANTHER" id="PTHR30146:SF33">
    <property type="entry name" value="TRANSCRIPTIONAL REGULATOR"/>
    <property type="match status" value="1"/>
</dbReference>
<dbReference type="Gene3D" id="1.10.260.40">
    <property type="entry name" value="lambda repressor-like DNA-binding domains"/>
    <property type="match status" value="1"/>
</dbReference>
<evidence type="ECO:0000256" key="3">
    <source>
        <dbReference type="ARBA" id="ARBA00023163"/>
    </source>
</evidence>
<evidence type="ECO:0000256" key="1">
    <source>
        <dbReference type="ARBA" id="ARBA00023015"/>
    </source>
</evidence>
<keyword evidence="3" id="KW-0804">Transcription</keyword>
<dbReference type="SMART" id="SM00354">
    <property type="entry name" value="HTH_LACI"/>
    <property type="match status" value="1"/>
</dbReference>
<feature type="domain" description="HTH lacI-type" evidence="4">
    <location>
        <begin position="48"/>
        <end position="100"/>
    </location>
</feature>
<dbReference type="InterPro" id="IPR000843">
    <property type="entry name" value="HTH_LacI"/>
</dbReference>